<evidence type="ECO:0000313" key="4">
    <source>
        <dbReference type="Proteomes" id="UP000826656"/>
    </source>
</evidence>
<feature type="domain" description="Enoyl reductase (ER)" evidence="2">
    <location>
        <begin position="629"/>
        <end position="940"/>
    </location>
</feature>
<dbReference type="InterPro" id="IPR052733">
    <property type="entry name" value="Chloroplast_QOR"/>
</dbReference>
<evidence type="ECO:0000313" key="3">
    <source>
        <dbReference type="EMBL" id="KAH0739663.1"/>
    </source>
</evidence>
<dbReference type="SUPFAM" id="SSF50129">
    <property type="entry name" value="GroES-like"/>
    <property type="match status" value="1"/>
</dbReference>
<protein>
    <recommendedName>
        <fullName evidence="2">Enoyl reductase (ER) domain-containing protein</fullName>
    </recommendedName>
</protein>
<proteinExistence type="predicted"/>
<feature type="region of interest" description="Disordered" evidence="1">
    <location>
        <begin position="370"/>
        <end position="396"/>
    </location>
</feature>
<dbReference type="PANTHER" id="PTHR44013">
    <property type="entry name" value="ZINC-TYPE ALCOHOL DEHYDROGENASE-LIKE PROTEIN C16A3.02C"/>
    <property type="match status" value="1"/>
</dbReference>
<dbReference type="InterPro" id="IPR036291">
    <property type="entry name" value="NAD(P)-bd_dom_sf"/>
</dbReference>
<accession>A0ABQ7TYU4</accession>
<dbReference type="Proteomes" id="UP000826656">
    <property type="component" value="Unassembled WGS sequence"/>
</dbReference>
<dbReference type="CDD" id="cd09272">
    <property type="entry name" value="RNase_HI_RT_Ty1"/>
    <property type="match status" value="1"/>
</dbReference>
<dbReference type="CDD" id="cd08267">
    <property type="entry name" value="MDR1"/>
    <property type="match status" value="1"/>
</dbReference>
<dbReference type="Gene3D" id="3.90.180.10">
    <property type="entry name" value="Medium-chain alcohol dehydrogenases, catalytic domain"/>
    <property type="match status" value="1"/>
</dbReference>
<reference evidence="3 4" key="1">
    <citation type="journal article" date="2021" name="bioRxiv">
        <title>Chromosome-scale and haplotype-resolved genome assembly of a tetraploid potato cultivar.</title>
        <authorList>
            <person name="Sun H."/>
            <person name="Jiao W.-B."/>
            <person name="Krause K."/>
            <person name="Campoy J.A."/>
            <person name="Goel M."/>
            <person name="Folz-Donahue K."/>
            <person name="Kukat C."/>
            <person name="Huettel B."/>
            <person name="Schneeberger K."/>
        </authorList>
    </citation>
    <scope>NUCLEOTIDE SEQUENCE [LARGE SCALE GENOMIC DNA]</scope>
    <source>
        <strain evidence="3">SolTubOtavaFocal</strain>
        <tissue evidence="3">Leaves</tissue>
    </source>
</reference>
<evidence type="ECO:0000256" key="1">
    <source>
        <dbReference type="SAM" id="MobiDB-lite"/>
    </source>
</evidence>
<dbReference type="SMART" id="SM00829">
    <property type="entry name" value="PKS_ER"/>
    <property type="match status" value="1"/>
</dbReference>
<dbReference type="InterPro" id="IPR011032">
    <property type="entry name" value="GroES-like_sf"/>
</dbReference>
<dbReference type="Gene3D" id="3.40.50.720">
    <property type="entry name" value="NAD(P)-binding Rossmann-like Domain"/>
    <property type="match status" value="1"/>
</dbReference>
<feature type="compositionally biased region" description="Basic and acidic residues" evidence="1">
    <location>
        <begin position="385"/>
        <end position="394"/>
    </location>
</feature>
<dbReference type="EMBL" id="JAIVGD010000028">
    <property type="protein sequence ID" value="KAH0739663.1"/>
    <property type="molecule type" value="Genomic_DNA"/>
</dbReference>
<sequence>MWLHTRNVYQQSNLAREFEVEHNIAEYTQGDKNVRSFYAGLQLLWSEHDQIFGRTMSMAGLKEVLGERQRTKMVRFLMKLQPEFELIRGSLLNREVTPALDIVLAAVLHEETRLGTQVAMESMPLPAVALLAQKSTIDYWPSYFGLSSSFKSLTACSPSIPDVTKSTGSFPSEHDLERLIRDSIAVALPGAISNALSASSGQLVDQNCVVKFLLNDCVVQNLETGMTMAKGRIVGRMFFLKSVHHHLHHCFLSVFAADVTRSNRFLTLWHNRMGHPHSSRLQHMLKSCLPATHDIHSSLPLTCSNCAGSKSHKLLFPSSSSSYDDLFDLVHSDVWGPSPSLSRMRYKYFVLFIDIWVFFIRNKSEAFSSSEEESSHPVTPPRRSSQTDRHDPERLGYSPGKFGVLFRSHSSIHLEGYTDADWACCPNSCRSVTGWCMLLGTSLISWKCKKQSRTSKSSIEAEYRAMSAASSEIVWLRRLLFELSVAITFPTVLHVDNTSAIKIATNPVQHENTKHIEVDCHYIRELVIDRLITLQHIPSHDQLVDLFTKAMTRARHQFLSPNCYFVITATRTCGRDDGSGPLKRYKPRSCSNNLERRCCSFPNSHRIEIGEFDMAGKIMHAVQYDSYGGGAAGLKHVEVPVPTPKKDEILLKLEATSINPVDWKIQKGMLRPLLPTKFPFIPTTDVGGEVVEVGSNVKSFKAGDKVVAMLNTLNGGGLAEYAVANESLTVPRPAEVSAAEGAGLVIAGLTALQALVNPAEVKLDGTGPRKNILVTAASGGVGHYAVQLAKLGNTHVTATCGARNIDFVKSLGADEVLDYKTPEGAALKSPSGQKYDAVIHCTTGIPWSTFEPNLSSSGKVIDITPGVSAMWTFAVKKLTFSKKQLVPLLLIPKKENLELIVGLVKEGKLKTVIDSKFPLSNAEDAWSRSIDGHATGKIVVEP</sequence>
<organism evidence="3 4">
    <name type="scientific">Solanum tuberosum</name>
    <name type="common">Potato</name>
    <dbReference type="NCBI Taxonomy" id="4113"/>
    <lineage>
        <taxon>Eukaryota</taxon>
        <taxon>Viridiplantae</taxon>
        <taxon>Streptophyta</taxon>
        <taxon>Embryophyta</taxon>
        <taxon>Tracheophyta</taxon>
        <taxon>Spermatophyta</taxon>
        <taxon>Magnoliopsida</taxon>
        <taxon>eudicotyledons</taxon>
        <taxon>Gunneridae</taxon>
        <taxon>Pentapetalae</taxon>
        <taxon>asterids</taxon>
        <taxon>lamiids</taxon>
        <taxon>Solanales</taxon>
        <taxon>Solanaceae</taxon>
        <taxon>Solanoideae</taxon>
        <taxon>Solaneae</taxon>
        <taxon>Solanum</taxon>
    </lineage>
</organism>
<dbReference type="Pfam" id="PF13602">
    <property type="entry name" value="ADH_zinc_N_2"/>
    <property type="match status" value="1"/>
</dbReference>
<dbReference type="InterPro" id="IPR020843">
    <property type="entry name" value="ER"/>
</dbReference>
<evidence type="ECO:0000259" key="2">
    <source>
        <dbReference type="SMART" id="SM00829"/>
    </source>
</evidence>
<name>A0ABQ7TYU4_SOLTU</name>
<dbReference type="SUPFAM" id="SSF51735">
    <property type="entry name" value="NAD(P)-binding Rossmann-fold domains"/>
    <property type="match status" value="1"/>
</dbReference>
<dbReference type="PANTHER" id="PTHR44013:SF1">
    <property type="entry name" value="ZINC-TYPE ALCOHOL DEHYDROGENASE-LIKE PROTEIN C16A3.02C"/>
    <property type="match status" value="1"/>
</dbReference>
<dbReference type="Pfam" id="PF08240">
    <property type="entry name" value="ADH_N"/>
    <property type="match status" value="1"/>
</dbReference>
<keyword evidence="4" id="KW-1185">Reference proteome</keyword>
<dbReference type="InterPro" id="IPR013154">
    <property type="entry name" value="ADH-like_N"/>
</dbReference>
<gene>
    <name evidence="3" type="ORF">KY290_038368</name>
</gene>
<comment type="caution">
    <text evidence="3">The sequence shown here is derived from an EMBL/GenBank/DDBJ whole genome shotgun (WGS) entry which is preliminary data.</text>
</comment>